<evidence type="ECO:0000313" key="4">
    <source>
        <dbReference type="EMBL" id="EAU30403.1"/>
    </source>
</evidence>
<dbReference type="InterPro" id="IPR037231">
    <property type="entry name" value="NAP-like_sf"/>
</dbReference>
<feature type="compositionally biased region" description="Acidic residues" evidence="3">
    <location>
        <begin position="338"/>
        <end position="348"/>
    </location>
</feature>
<dbReference type="Gene3D" id="3.30.1120.90">
    <property type="entry name" value="Nucleosome assembly protein"/>
    <property type="match status" value="1"/>
</dbReference>
<name>Q0CAL8_ASPTN</name>
<dbReference type="PANTHER" id="PTHR11875">
    <property type="entry name" value="TESTIS-SPECIFIC Y-ENCODED PROTEIN"/>
    <property type="match status" value="1"/>
</dbReference>
<dbReference type="eggNOG" id="KOG1508">
    <property type="taxonomic scope" value="Eukaryota"/>
</dbReference>
<gene>
    <name evidence="4" type="ORF">ATEG_09266</name>
</gene>
<dbReference type="SUPFAM" id="SSF143113">
    <property type="entry name" value="NAP-like"/>
    <property type="match status" value="1"/>
</dbReference>
<evidence type="ECO:0000256" key="3">
    <source>
        <dbReference type="SAM" id="MobiDB-lite"/>
    </source>
</evidence>
<accession>Q0CAL8</accession>
<dbReference type="GeneID" id="4354058"/>
<evidence type="ECO:0000313" key="5">
    <source>
        <dbReference type="Proteomes" id="UP000007963"/>
    </source>
</evidence>
<dbReference type="RefSeq" id="XP_001217888.1">
    <property type="nucleotide sequence ID" value="XM_001217887.1"/>
</dbReference>
<dbReference type="Pfam" id="PF00956">
    <property type="entry name" value="NAP"/>
    <property type="match status" value="1"/>
</dbReference>
<proteinExistence type="inferred from homology"/>
<evidence type="ECO:0000256" key="2">
    <source>
        <dbReference type="RuleBase" id="RU003876"/>
    </source>
</evidence>
<dbReference type="EMBL" id="CH476607">
    <property type="protein sequence ID" value="EAU30403.1"/>
    <property type="molecule type" value="Genomic_DNA"/>
</dbReference>
<sequence>MSANQPLEERVEKPEVEVSKATVRKVNVLDHKFHEASLRIQARQILTLRPLTDELHALVRDSELQKDFWSRVMQTSRRLEEYVTAVDADMLSYTTNVSLDFFDVNDQGEGDPRNFKLVLDFAPNPYFSNTQVTKPFYWRKKQITTAKGKTRFVEGYASEPLDFDWKENRDPSRGLIAAANELYKAELANKDKKRTDLPQYKKLGELLASQAEAADLDIDEDEAQDLSALSPAGVSFFAFFAFRGLDVTAEQSAAAVKADEERFQKMANGEDVDDEDDDDEDDDDDEVDDLDDVEVFQDGEEVAQIFAEDIWPNALKLYTQSFEEPLGFDDSDVEFDIEEDEEDDEEEGGNDRPRKKARLPPNPLRQRIHLPNHDRLLLQLAPHVIRLLPQRAHRAEHPVQLLVLLVHQLHLPLLLHRRIVILVLAVAVAPRRRRRPDVIKLRRVGQPARGVRRRHGLLQLLPHVLDLAADIVDQLAPPLHLLQLQAVAVRVLFDGAHALHEVVEVCAEVGERRLELRARLLQFRVVGGFGERADA</sequence>
<comment type="similarity">
    <text evidence="1 2">Belongs to the nucleosome assembly protein (NAP) family.</text>
</comment>
<reference evidence="5" key="1">
    <citation type="submission" date="2005-09" db="EMBL/GenBank/DDBJ databases">
        <title>Annotation of the Aspergillus terreus NIH2624 genome.</title>
        <authorList>
            <person name="Birren B.W."/>
            <person name="Lander E.S."/>
            <person name="Galagan J.E."/>
            <person name="Nusbaum C."/>
            <person name="Devon K."/>
            <person name="Henn M."/>
            <person name="Ma L.-J."/>
            <person name="Jaffe D.B."/>
            <person name="Butler J."/>
            <person name="Alvarez P."/>
            <person name="Gnerre S."/>
            <person name="Grabherr M."/>
            <person name="Kleber M."/>
            <person name="Mauceli E.W."/>
            <person name="Brockman W."/>
            <person name="Rounsley S."/>
            <person name="Young S.K."/>
            <person name="LaButti K."/>
            <person name="Pushparaj V."/>
            <person name="DeCaprio D."/>
            <person name="Crawford M."/>
            <person name="Koehrsen M."/>
            <person name="Engels R."/>
            <person name="Montgomery P."/>
            <person name="Pearson M."/>
            <person name="Howarth C."/>
            <person name="Larson L."/>
            <person name="Luoma S."/>
            <person name="White J."/>
            <person name="Alvarado L."/>
            <person name="Kodira C.D."/>
            <person name="Zeng Q."/>
            <person name="Oleary S."/>
            <person name="Yandava C."/>
            <person name="Denning D.W."/>
            <person name="Nierman W.C."/>
            <person name="Milne T."/>
            <person name="Madden K."/>
        </authorList>
    </citation>
    <scope>NUCLEOTIDE SEQUENCE [LARGE SCALE GENOMIC DNA]</scope>
    <source>
        <strain evidence="5">NIH 2624 / FGSC A1156</strain>
    </source>
</reference>
<protein>
    <submittedName>
        <fullName evidence="4">Uncharacterized protein</fullName>
    </submittedName>
</protein>
<dbReference type="InterPro" id="IPR002164">
    <property type="entry name" value="NAP_family"/>
</dbReference>
<dbReference type="GO" id="GO:0005634">
    <property type="term" value="C:nucleus"/>
    <property type="evidence" value="ECO:0007669"/>
    <property type="project" value="InterPro"/>
</dbReference>
<organism evidence="4 5">
    <name type="scientific">Aspergillus terreus (strain NIH 2624 / FGSC A1156)</name>
    <dbReference type="NCBI Taxonomy" id="341663"/>
    <lineage>
        <taxon>Eukaryota</taxon>
        <taxon>Fungi</taxon>
        <taxon>Dikarya</taxon>
        <taxon>Ascomycota</taxon>
        <taxon>Pezizomycotina</taxon>
        <taxon>Eurotiomycetes</taxon>
        <taxon>Eurotiomycetidae</taxon>
        <taxon>Eurotiales</taxon>
        <taxon>Aspergillaceae</taxon>
        <taxon>Aspergillus</taxon>
        <taxon>Aspergillus subgen. Circumdati</taxon>
    </lineage>
</organism>
<dbReference type="AlphaFoldDB" id="Q0CAL8"/>
<dbReference type="STRING" id="341663.Q0CAL8"/>
<feature type="region of interest" description="Disordered" evidence="3">
    <location>
        <begin position="262"/>
        <end position="287"/>
    </location>
</feature>
<dbReference type="HOGENOM" id="CLU_038163_0_0_1"/>
<evidence type="ECO:0000256" key="1">
    <source>
        <dbReference type="ARBA" id="ARBA00009947"/>
    </source>
</evidence>
<dbReference type="GO" id="GO:0006334">
    <property type="term" value="P:nucleosome assembly"/>
    <property type="evidence" value="ECO:0007669"/>
    <property type="project" value="InterPro"/>
</dbReference>
<dbReference type="Proteomes" id="UP000007963">
    <property type="component" value="Unassembled WGS sequence"/>
</dbReference>
<feature type="region of interest" description="Disordered" evidence="3">
    <location>
        <begin position="338"/>
        <end position="365"/>
    </location>
</feature>
<feature type="compositionally biased region" description="Acidic residues" evidence="3">
    <location>
        <begin position="270"/>
        <end position="287"/>
    </location>
</feature>
<dbReference type="OrthoDB" id="19419at2759"/>
<dbReference type="VEuPathDB" id="FungiDB:ATEG_09266"/>